<reference evidence="2 3" key="1">
    <citation type="journal article" date="2011" name="Science">
        <title>The ecoresponsive genome of Daphnia pulex.</title>
        <authorList>
            <person name="Colbourne J.K."/>
            <person name="Pfrender M.E."/>
            <person name="Gilbert D."/>
            <person name="Thomas W.K."/>
            <person name="Tucker A."/>
            <person name="Oakley T.H."/>
            <person name="Tokishita S."/>
            <person name="Aerts A."/>
            <person name="Arnold G.J."/>
            <person name="Basu M.K."/>
            <person name="Bauer D.J."/>
            <person name="Caceres C.E."/>
            <person name="Carmel L."/>
            <person name="Casola C."/>
            <person name="Choi J.H."/>
            <person name="Detter J.C."/>
            <person name="Dong Q."/>
            <person name="Dusheyko S."/>
            <person name="Eads B.D."/>
            <person name="Frohlich T."/>
            <person name="Geiler-Samerotte K.A."/>
            <person name="Gerlach D."/>
            <person name="Hatcher P."/>
            <person name="Jogdeo S."/>
            <person name="Krijgsveld J."/>
            <person name="Kriventseva E.V."/>
            <person name="Kultz D."/>
            <person name="Laforsch C."/>
            <person name="Lindquist E."/>
            <person name="Lopez J."/>
            <person name="Manak J.R."/>
            <person name="Muller J."/>
            <person name="Pangilinan J."/>
            <person name="Patwardhan R.P."/>
            <person name="Pitluck S."/>
            <person name="Pritham E.J."/>
            <person name="Rechtsteiner A."/>
            <person name="Rho M."/>
            <person name="Rogozin I.B."/>
            <person name="Sakarya O."/>
            <person name="Salamov A."/>
            <person name="Schaack S."/>
            <person name="Shapiro H."/>
            <person name="Shiga Y."/>
            <person name="Skalitzky C."/>
            <person name="Smith Z."/>
            <person name="Souvorov A."/>
            <person name="Sung W."/>
            <person name="Tang Z."/>
            <person name="Tsuchiya D."/>
            <person name="Tu H."/>
            <person name="Vos H."/>
            <person name="Wang M."/>
            <person name="Wolf Y.I."/>
            <person name="Yamagata H."/>
            <person name="Yamada T."/>
            <person name="Ye Y."/>
            <person name="Shaw J.R."/>
            <person name="Andrews J."/>
            <person name="Crease T.J."/>
            <person name="Tang H."/>
            <person name="Lucas S.M."/>
            <person name="Robertson H.M."/>
            <person name="Bork P."/>
            <person name="Koonin E.V."/>
            <person name="Zdobnov E.M."/>
            <person name="Grigoriev I.V."/>
            <person name="Lynch M."/>
            <person name="Boore J.L."/>
        </authorList>
    </citation>
    <scope>NUCLEOTIDE SEQUENCE [LARGE SCALE GENOMIC DNA]</scope>
</reference>
<dbReference type="InterPro" id="IPR011333">
    <property type="entry name" value="SKP1/BTB/POZ_sf"/>
</dbReference>
<dbReference type="EMBL" id="GL732543">
    <property type="protein sequence ID" value="EFX81468.1"/>
    <property type="molecule type" value="Genomic_DNA"/>
</dbReference>
<keyword evidence="3" id="KW-1185">Reference proteome</keyword>
<dbReference type="SUPFAM" id="SSF54695">
    <property type="entry name" value="POZ domain"/>
    <property type="match status" value="1"/>
</dbReference>
<dbReference type="GO" id="GO:0030162">
    <property type="term" value="P:regulation of proteolysis"/>
    <property type="evidence" value="ECO:0000318"/>
    <property type="project" value="GO_Central"/>
</dbReference>
<dbReference type="KEGG" id="dpx:DAPPUDRAFT_303428"/>
<dbReference type="GO" id="GO:0005634">
    <property type="term" value="C:nucleus"/>
    <property type="evidence" value="ECO:0000318"/>
    <property type="project" value="GO_Central"/>
</dbReference>
<proteinExistence type="predicted"/>
<dbReference type="Pfam" id="PF00651">
    <property type="entry name" value="BTB"/>
    <property type="match status" value="1"/>
</dbReference>
<dbReference type="PANTHER" id="PTHR24413">
    <property type="entry name" value="SPECKLE-TYPE POZ PROTEIN"/>
    <property type="match status" value="1"/>
</dbReference>
<accession>E9GGK9</accession>
<evidence type="ECO:0000313" key="3">
    <source>
        <dbReference type="Proteomes" id="UP000000305"/>
    </source>
</evidence>
<protein>
    <recommendedName>
        <fullName evidence="1">BTB domain-containing protein</fullName>
    </recommendedName>
</protein>
<dbReference type="PROSITE" id="PS50097">
    <property type="entry name" value="BTB"/>
    <property type="match status" value="1"/>
</dbReference>
<dbReference type="AlphaFoldDB" id="E9GGK9"/>
<organism evidence="2 3">
    <name type="scientific">Daphnia pulex</name>
    <name type="common">Water flea</name>
    <dbReference type="NCBI Taxonomy" id="6669"/>
    <lineage>
        <taxon>Eukaryota</taxon>
        <taxon>Metazoa</taxon>
        <taxon>Ecdysozoa</taxon>
        <taxon>Arthropoda</taxon>
        <taxon>Crustacea</taxon>
        <taxon>Branchiopoda</taxon>
        <taxon>Diplostraca</taxon>
        <taxon>Cladocera</taxon>
        <taxon>Anomopoda</taxon>
        <taxon>Daphniidae</taxon>
        <taxon>Daphnia</taxon>
    </lineage>
</organism>
<dbReference type="InterPro" id="IPR000210">
    <property type="entry name" value="BTB/POZ_dom"/>
</dbReference>
<evidence type="ECO:0000313" key="2">
    <source>
        <dbReference type="EMBL" id="EFX81468.1"/>
    </source>
</evidence>
<dbReference type="Gene3D" id="1.25.40.420">
    <property type="match status" value="1"/>
</dbReference>
<dbReference type="InParanoid" id="E9GGK9"/>
<dbReference type="FunFam" id="3.30.710.10:FF:000159">
    <property type="entry name" value="Speckle-type POZ protein B"/>
    <property type="match status" value="1"/>
</dbReference>
<dbReference type="FunFam" id="1.25.40.420:FF:000030">
    <property type="entry name" value="Uncharacterized protein"/>
    <property type="match status" value="1"/>
</dbReference>
<dbReference type="STRING" id="6669.E9GGK9"/>
<dbReference type="PhylomeDB" id="E9GGK9"/>
<dbReference type="OMA" id="FECERLM"/>
<dbReference type="GO" id="GO:0031625">
    <property type="term" value="F:ubiquitin protein ligase binding"/>
    <property type="evidence" value="ECO:0000318"/>
    <property type="project" value="GO_Central"/>
</dbReference>
<dbReference type="SMART" id="SM00225">
    <property type="entry name" value="BTB"/>
    <property type="match status" value="1"/>
</dbReference>
<dbReference type="Proteomes" id="UP000000305">
    <property type="component" value="Unassembled WGS sequence"/>
</dbReference>
<gene>
    <name evidence="2" type="ORF">DAPPUDRAFT_303428</name>
</gene>
<dbReference type="OrthoDB" id="6338335at2759"/>
<dbReference type="Gene3D" id="3.30.710.10">
    <property type="entry name" value="Potassium Channel Kv1.1, Chain A"/>
    <property type="match status" value="1"/>
</dbReference>
<dbReference type="HOGENOM" id="CLU_875121_0_0_1"/>
<dbReference type="GO" id="GO:0005737">
    <property type="term" value="C:cytoplasm"/>
    <property type="evidence" value="ECO:0000318"/>
    <property type="project" value="GO_Central"/>
</dbReference>
<evidence type="ECO:0000259" key="1">
    <source>
        <dbReference type="PROSITE" id="PS50097"/>
    </source>
</evidence>
<dbReference type="eggNOG" id="KOG1987">
    <property type="taxonomic scope" value="Eukaryota"/>
</dbReference>
<name>E9GGK9_DAPPU</name>
<dbReference type="GO" id="GO:0043161">
    <property type="term" value="P:proteasome-mediated ubiquitin-dependent protein catabolic process"/>
    <property type="evidence" value="ECO:0000318"/>
    <property type="project" value="GO_Central"/>
</dbReference>
<feature type="domain" description="BTB" evidence="1">
    <location>
        <begin position="178"/>
        <end position="246"/>
    </location>
</feature>
<sequence>MEQFNWYCHGFKIIRVNFQWNIQVSFIPGSGPAPTDSWEGKYLKSPFFSSKETPGCQWKLTLIEENRRVIVGADYYKNQTRVNIDDPVLVKISLLNTSREKIYKHVLPSQKHLNYVKFDFISIENLIKSNCQQSDGSFTFCCKIFCQVKKESDPSQAVPRSRALGADLEGLLEGGQYSDVNFEIGGRQFPAHKNILASRSRAFATVFQFPFQQQLISDRVVVEDIEPDVFDEVLRFIYSGRLIPTETMRKMTGGLYAAAEKYQLDELKSQCESHCVRHMSPENCFELLLHADLLNPAEHMMETARFFRRFSSEVMATDGWKKLKQENPILLCNIQEMLFRHI</sequence>